<gene>
    <name evidence="6" type="ORF">QWY20_02340</name>
</gene>
<feature type="coiled-coil region" evidence="2">
    <location>
        <begin position="94"/>
        <end position="130"/>
    </location>
</feature>
<dbReference type="Gene3D" id="1.10.287.470">
    <property type="entry name" value="Helix hairpin bin"/>
    <property type="match status" value="1"/>
</dbReference>
<comment type="caution">
    <text evidence="6">The sequence shown here is derived from an EMBL/GenBank/DDBJ whole genome shotgun (WGS) entry which is preliminary data.</text>
</comment>
<name>A0ABU7J2N3_9GAMM</name>
<evidence type="ECO:0000259" key="4">
    <source>
        <dbReference type="Pfam" id="PF25954"/>
    </source>
</evidence>
<evidence type="ECO:0000256" key="2">
    <source>
        <dbReference type="SAM" id="Coils"/>
    </source>
</evidence>
<feature type="domain" description="CusB-like beta-barrel" evidence="4">
    <location>
        <begin position="205"/>
        <end position="277"/>
    </location>
</feature>
<dbReference type="SUPFAM" id="SSF111369">
    <property type="entry name" value="HlyD-like secretion proteins"/>
    <property type="match status" value="1"/>
</dbReference>
<dbReference type="PANTHER" id="PTHR30469:SF15">
    <property type="entry name" value="HLYD FAMILY OF SECRETION PROTEINS"/>
    <property type="match status" value="1"/>
</dbReference>
<evidence type="ECO:0000256" key="1">
    <source>
        <dbReference type="ARBA" id="ARBA00009477"/>
    </source>
</evidence>
<dbReference type="Gene3D" id="2.40.420.20">
    <property type="match status" value="1"/>
</dbReference>
<feature type="chain" id="PRO_5046906118" evidence="3">
    <location>
        <begin position="28"/>
        <end position="357"/>
    </location>
</feature>
<keyword evidence="7" id="KW-1185">Reference proteome</keyword>
<proteinExistence type="inferred from homology"/>
<dbReference type="Pfam" id="PF25954">
    <property type="entry name" value="Beta-barrel_RND_2"/>
    <property type="match status" value="1"/>
</dbReference>
<dbReference type="PROSITE" id="PS51257">
    <property type="entry name" value="PROKAR_LIPOPROTEIN"/>
    <property type="match status" value="1"/>
</dbReference>
<dbReference type="PANTHER" id="PTHR30469">
    <property type="entry name" value="MULTIDRUG RESISTANCE PROTEIN MDTA"/>
    <property type="match status" value="1"/>
</dbReference>
<evidence type="ECO:0000256" key="3">
    <source>
        <dbReference type="SAM" id="SignalP"/>
    </source>
</evidence>
<evidence type="ECO:0000259" key="5">
    <source>
        <dbReference type="Pfam" id="PF25989"/>
    </source>
</evidence>
<evidence type="ECO:0000313" key="7">
    <source>
        <dbReference type="Proteomes" id="UP001336314"/>
    </source>
</evidence>
<dbReference type="Gene3D" id="2.40.30.170">
    <property type="match status" value="1"/>
</dbReference>
<dbReference type="Gene3D" id="2.40.50.100">
    <property type="match status" value="1"/>
</dbReference>
<reference evidence="6 7" key="1">
    <citation type="submission" date="2023-07" db="EMBL/GenBank/DDBJ databases">
        <title>Alkalimonas sp., MEB108 novel, alkaliphilic bacterium isolated from Lonar Lake, India.</title>
        <authorList>
            <person name="Joshi A."/>
            <person name="Thite S."/>
        </authorList>
    </citation>
    <scope>NUCLEOTIDE SEQUENCE [LARGE SCALE GENOMIC DNA]</scope>
    <source>
        <strain evidence="6 7">MEB108</strain>
    </source>
</reference>
<keyword evidence="2" id="KW-0175">Coiled coil</keyword>
<feature type="domain" description="YknX-like C-terminal permuted SH3-like" evidence="5">
    <location>
        <begin position="284"/>
        <end position="351"/>
    </location>
</feature>
<dbReference type="Proteomes" id="UP001336314">
    <property type="component" value="Unassembled WGS sequence"/>
</dbReference>
<comment type="similarity">
    <text evidence="1">Belongs to the membrane fusion protein (MFP) (TC 8.A.1) family.</text>
</comment>
<keyword evidence="3" id="KW-0732">Signal</keyword>
<dbReference type="NCBIfam" id="TIGR01730">
    <property type="entry name" value="RND_mfp"/>
    <property type="match status" value="1"/>
</dbReference>
<sequence>MKLHRATGWAQGRLLLLLLLLTGCESAEQAGSSASTTSENRVIAVAAAEVQHRDLSRRLLLSATVRPRETVRLSAQTRGIVQQLLVEEGDRVRAGQLLLSLNQAEQRAELARAEALLEQARLAYRRQAELYQRELTSSSEYQAQAAALRVAESEYQLWQTRVAFGTVLAPRDAVVSRRWVELGESIREQDPLLELTDVSQLVLHLGVSELDVAYLTLGQQVEVQLDAMPGRTLTAQIRRIFPTAELSSRFITVEVALPKEAWQQGVRPGFLGRVNLTIDSRQDALAVPATAVVQQEEGAFMMVIVNERLEKRAVQTGVQRGQWLEITEGVEAGEVVLAALASEMNEGQRVRIVGWRG</sequence>
<dbReference type="InterPro" id="IPR058637">
    <property type="entry name" value="YknX-like_C"/>
</dbReference>
<dbReference type="InterPro" id="IPR006143">
    <property type="entry name" value="RND_pump_MFP"/>
</dbReference>
<organism evidence="6 7">
    <name type="scientific">Alkalimonas cellulosilytica</name>
    <dbReference type="NCBI Taxonomy" id="3058395"/>
    <lineage>
        <taxon>Bacteria</taxon>
        <taxon>Pseudomonadati</taxon>
        <taxon>Pseudomonadota</taxon>
        <taxon>Gammaproteobacteria</taxon>
        <taxon>Alkalimonas</taxon>
    </lineage>
</organism>
<dbReference type="InterPro" id="IPR058792">
    <property type="entry name" value="Beta-barrel_RND_2"/>
</dbReference>
<dbReference type="EMBL" id="JAUHLI010000002">
    <property type="protein sequence ID" value="MEE2000277.1"/>
    <property type="molecule type" value="Genomic_DNA"/>
</dbReference>
<evidence type="ECO:0000313" key="6">
    <source>
        <dbReference type="EMBL" id="MEE2000277.1"/>
    </source>
</evidence>
<accession>A0ABU7J2N3</accession>
<feature type="signal peptide" evidence="3">
    <location>
        <begin position="1"/>
        <end position="27"/>
    </location>
</feature>
<protein>
    <submittedName>
        <fullName evidence="6">Efflux RND transporter periplasmic adaptor subunit</fullName>
    </submittedName>
</protein>
<dbReference type="Pfam" id="PF25989">
    <property type="entry name" value="YknX_C"/>
    <property type="match status" value="1"/>
</dbReference>